<feature type="active site" evidence="5">
    <location>
        <position position="275"/>
    </location>
</feature>
<feature type="compositionally biased region" description="Basic and acidic residues" evidence="8">
    <location>
        <begin position="1147"/>
        <end position="1160"/>
    </location>
</feature>
<feature type="active site" evidence="5">
    <location>
        <position position="387"/>
    </location>
</feature>
<keyword evidence="11" id="KW-1185">Reference proteome</keyword>
<feature type="region of interest" description="Disordered" evidence="8">
    <location>
        <begin position="1136"/>
        <end position="1186"/>
    </location>
</feature>
<evidence type="ECO:0000256" key="2">
    <source>
        <dbReference type="ARBA" id="ARBA00007658"/>
    </source>
</evidence>
<dbReference type="GO" id="GO:0044322">
    <property type="term" value="C:endoplasmic reticulum quality control compartment"/>
    <property type="evidence" value="ECO:0007669"/>
    <property type="project" value="GOC"/>
</dbReference>
<protein>
    <recommendedName>
        <fullName evidence="7">alpha-1,2-Mannosidase</fullName>
        <ecNumber evidence="7">3.2.1.-</ecNumber>
    </recommendedName>
</protein>
<evidence type="ECO:0000256" key="8">
    <source>
        <dbReference type="SAM" id="MobiDB-lite"/>
    </source>
</evidence>
<dbReference type="PANTHER" id="PTHR45679">
    <property type="entry name" value="ER DEGRADATION-ENHANCING ALPHA-MANNOSIDASE-LIKE PROTEIN 2"/>
    <property type="match status" value="1"/>
</dbReference>
<evidence type="ECO:0000313" key="10">
    <source>
        <dbReference type="EMBL" id="KAK3592731.1"/>
    </source>
</evidence>
<evidence type="ECO:0000256" key="1">
    <source>
        <dbReference type="ARBA" id="ARBA00004240"/>
    </source>
</evidence>
<dbReference type="Gene3D" id="3.50.30.30">
    <property type="match status" value="1"/>
</dbReference>
<feature type="domain" description="PA" evidence="9">
    <location>
        <begin position="689"/>
        <end position="773"/>
    </location>
</feature>
<dbReference type="InterPro" id="IPR001382">
    <property type="entry name" value="Glyco_hydro_47"/>
</dbReference>
<reference evidence="10" key="2">
    <citation type="journal article" date="2021" name="Genome Biol. Evol.">
        <title>Developing a high-quality reference genome for a parasitic bivalve with doubly uniparental inheritance (Bivalvia: Unionida).</title>
        <authorList>
            <person name="Smith C.H."/>
        </authorList>
    </citation>
    <scope>NUCLEOTIDE SEQUENCE</scope>
    <source>
        <strain evidence="10">CHS0354</strain>
        <tissue evidence="10">Mantle</tissue>
    </source>
</reference>
<dbReference type="GO" id="GO:0005975">
    <property type="term" value="P:carbohydrate metabolic process"/>
    <property type="evidence" value="ECO:0007669"/>
    <property type="project" value="InterPro"/>
</dbReference>
<feature type="compositionally biased region" description="Polar residues" evidence="8">
    <location>
        <begin position="1035"/>
        <end position="1051"/>
    </location>
</feature>
<dbReference type="Gene3D" id="1.50.10.10">
    <property type="match status" value="1"/>
</dbReference>
<comment type="caution">
    <text evidence="10">The sequence shown here is derived from an EMBL/GenBank/DDBJ whole genome shotgun (WGS) entry which is preliminary data.</text>
</comment>
<sequence length="1327" mass="149102">MTTKGVVVIVTIFIVIVFILEETPVAGMISVEKRQLKEQVIEMFNHAYGAYMRHAFPADDLMPLSCKGRYRGREPSRGDVDDALGNFTLTLIDTLDTLAVLGDTVEFEKAVKLVIEQSRFDSDIVVSVFETNIRVLGGLLGGHVLALYFKKKKISMDWYKDELLYMAKGLGYRLLPAFNTTTGIPYPRINLKHGIDESLFKNAKDTCTACAGTMILEFAALSRLTGDPVFEEKAHKVMDYLWSQRHRSSDLVGLIINIHNGDWVRRESGVGAGIDSYYEYVLKAYILLGDDTYLERFNKHYDAIMKYVSQGPMLVDVHMHRPQSTSKHFMDALLAFWPGLQVLKGDIQPAIETHEMLYQVVQKHNFLPEAFTSDFRVHWGQSPLRPEFVESTYFLYKATGDHYYLDVGKKVIENLNKHARVPCGFAAIKDVTLGTHEDQMDSFVLAETFKYLYLLYAEKSDLLFDVDDYIFTTEAHLLPLSLSIYKSSKQPKKIRPEVYSQMKKVEKQQNGGGCLKPSVEEEVEMLFDSYNNCPNPQYQYRSQLNYAQNIRTHVRDSRSDKQHQPTNVDTNNVPRLKASEFMAGNREQLQQLQLMGIRISTMSDGRIQLLHTASEAISPAAAENGLKFMQEMIELSKRQPNEPQHEPMLVQLISEPFHGSVVYKAGPAQFGYDLKESPPIIGRLAFADPYKVCSSVLNPEDISGRIAILERGDCMFVDKARHLQKAGAIGGIVIDHMEGSSGETQALFAMSGDGQQDVQIPLVFLFQKEGQEIIRHLDNNPYLQVLLAYKPWEEGHFSISASNQQTTSAEVPSVKYMETQVEDAPAVHIIQKIKGPEKTTFKDSSLSEPLDQSHDIQPDQWLKPEEKPVRQKEIELHPLKPIEGYNQMNIKTGSSNVQMEVKVKRLSVKPESPEVTDDDIIQLIRKPDGRKELMFRIDKLSVHSRIKVPELNDVYEDLVKVMVDRTNFNELENKGQYLISIARLLESAYFGINKIDEKSQKYFDEMASKLTIYEKKENRVEESVVQQDPGMTVKESLTSENSQSNGNLLEGSSTEAVSQSSTSEPGFQENVVGEGKTDLGIKKPEETITQHYATEEDFNENMENLPNKFIHAGENIQENEVVLGNDRGLYVAEGQIKEMGGESPEASGKEGGCDRKEAERPGQGVDAQAAGDNGSRSPAGESGINDYRKLVTEMGQQEKKDTHISEVNKANLGSKDQEFVSEQAVSSCGVGTNLRVESQKSNSQERYIQDPSSDSNTLKSQILQETNVESSPKSMDDLPSRDISNSKVQSQVNIGEETPSDSLESSSTLVDLSSQGDHNLDETKSES</sequence>
<dbReference type="GO" id="GO:0004571">
    <property type="term" value="F:mannosyl-oligosaccharide 1,2-alpha-mannosidase activity"/>
    <property type="evidence" value="ECO:0007669"/>
    <property type="project" value="InterPro"/>
</dbReference>
<feature type="region of interest" description="Disordered" evidence="8">
    <location>
        <begin position="838"/>
        <end position="858"/>
    </location>
</feature>
<proteinExistence type="inferred from homology"/>
<dbReference type="SUPFAM" id="SSF52025">
    <property type="entry name" value="PA domain"/>
    <property type="match status" value="1"/>
</dbReference>
<feature type="region of interest" description="Disordered" evidence="8">
    <location>
        <begin position="1236"/>
        <end position="1327"/>
    </location>
</feature>
<comment type="subcellular location">
    <subcellularLocation>
        <location evidence="1">Endoplasmic reticulum</location>
    </subcellularLocation>
</comment>
<organism evidence="10 11">
    <name type="scientific">Potamilus streckersoni</name>
    <dbReference type="NCBI Taxonomy" id="2493646"/>
    <lineage>
        <taxon>Eukaryota</taxon>
        <taxon>Metazoa</taxon>
        <taxon>Spiralia</taxon>
        <taxon>Lophotrochozoa</taxon>
        <taxon>Mollusca</taxon>
        <taxon>Bivalvia</taxon>
        <taxon>Autobranchia</taxon>
        <taxon>Heteroconchia</taxon>
        <taxon>Palaeoheterodonta</taxon>
        <taxon>Unionida</taxon>
        <taxon>Unionoidea</taxon>
        <taxon>Unionidae</taxon>
        <taxon>Ambleminae</taxon>
        <taxon>Lampsilini</taxon>
        <taxon>Potamilus</taxon>
    </lineage>
</organism>
<keyword evidence="7" id="KW-0326">Glycosidase</keyword>
<dbReference type="GO" id="GO:0016020">
    <property type="term" value="C:membrane"/>
    <property type="evidence" value="ECO:0007669"/>
    <property type="project" value="InterPro"/>
</dbReference>
<feature type="compositionally biased region" description="Polar residues" evidence="8">
    <location>
        <begin position="1282"/>
        <end position="1293"/>
    </location>
</feature>
<evidence type="ECO:0000256" key="7">
    <source>
        <dbReference type="RuleBase" id="RU361193"/>
    </source>
</evidence>
<dbReference type="EMBL" id="JAEAOA010000526">
    <property type="protein sequence ID" value="KAK3592731.1"/>
    <property type="molecule type" value="Genomic_DNA"/>
</dbReference>
<evidence type="ECO:0000256" key="3">
    <source>
        <dbReference type="ARBA" id="ARBA00022824"/>
    </source>
</evidence>
<dbReference type="Pfam" id="PF02225">
    <property type="entry name" value="PA"/>
    <property type="match status" value="1"/>
</dbReference>
<evidence type="ECO:0000256" key="5">
    <source>
        <dbReference type="PIRSR" id="PIRSR601382-1"/>
    </source>
</evidence>
<dbReference type="InterPro" id="IPR012341">
    <property type="entry name" value="6hp_glycosidase-like_sf"/>
</dbReference>
<evidence type="ECO:0000256" key="4">
    <source>
        <dbReference type="ARBA" id="ARBA00023180"/>
    </source>
</evidence>
<dbReference type="InterPro" id="IPR046450">
    <property type="entry name" value="PA_dom_sf"/>
</dbReference>
<dbReference type="SUPFAM" id="SSF48225">
    <property type="entry name" value="Seven-hairpin glycosidases"/>
    <property type="match status" value="1"/>
</dbReference>
<name>A0AAE0SIQ2_9BIVA</name>
<evidence type="ECO:0000259" key="9">
    <source>
        <dbReference type="Pfam" id="PF02225"/>
    </source>
</evidence>
<comment type="similarity">
    <text evidence="2 7">Belongs to the glycosyl hydrolase 47 family.</text>
</comment>
<feature type="binding site" evidence="6">
    <location>
        <position position="473"/>
    </location>
    <ligand>
        <name>Ca(2+)</name>
        <dbReference type="ChEBI" id="CHEBI:29108"/>
    </ligand>
</feature>
<keyword evidence="6" id="KW-0479">Metal-binding</keyword>
<dbReference type="InterPro" id="IPR044674">
    <property type="entry name" value="EDEM1/2/3"/>
</dbReference>
<feature type="compositionally biased region" description="Polar residues" evidence="8">
    <location>
        <begin position="1300"/>
        <end position="1317"/>
    </location>
</feature>
<feature type="region of interest" description="Disordered" evidence="8">
    <location>
        <begin position="1019"/>
        <end position="1075"/>
    </location>
</feature>
<dbReference type="Proteomes" id="UP001195483">
    <property type="component" value="Unassembled WGS sequence"/>
</dbReference>
<feature type="compositionally biased region" description="Polar residues" evidence="8">
    <location>
        <begin position="1236"/>
        <end position="1273"/>
    </location>
</feature>
<dbReference type="InterPro" id="IPR036026">
    <property type="entry name" value="Seven-hairpin_glycosidases"/>
</dbReference>
<comment type="cofactor">
    <cofactor evidence="6">
        <name>Ca(2+)</name>
        <dbReference type="ChEBI" id="CHEBI:29108"/>
    </cofactor>
</comment>
<dbReference type="InterPro" id="IPR003137">
    <property type="entry name" value="PA_domain"/>
</dbReference>
<feature type="active site" description="Proton donor" evidence="5">
    <location>
        <position position="369"/>
    </location>
</feature>
<feature type="active site" description="Proton donor" evidence="5">
    <location>
        <position position="130"/>
    </location>
</feature>
<reference evidence="10" key="1">
    <citation type="journal article" date="2021" name="Genome Biol. Evol.">
        <title>A High-Quality Reference Genome for a Parasitic Bivalve with Doubly Uniparental Inheritance (Bivalvia: Unionida).</title>
        <authorList>
            <person name="Smith C.H."/>
        </authorList>
    </citation>
    <scope>NUCLEOTIDE SEQUENCE</scope>
    <source>
        <strain evidence="10">CHS0354</strain>
    </source>
</reference>
<keyword evidence="7" id="KW-0378">Hydrolase</keyword>
<keyword evidence="6" id="KW-0106">Calcium</keyword>
<dbReference type="PRINTS" id="PR00747">
    <property type="entry name" value="GLYHDRLASE47"/>
</dbReference>
<evidence type="ECO:0000256" key="6">
    <source>
        <dbReference type="PIRSR" id="PIRSR601382-2"/>
    </source>
</evidence>
<reference evidence="10" key="3">
    <citation type="submission" date="2023-05" db="EMBL/GenBank/DDBJ databases">
        <authorList>
            <person name="Smith C.H."/>
        </authorList>
    </citation>
    <scope>NUCLEOTIDE SEQUENCE</scope>
    <source>
        <strain evidence="10">CHS0354</strain>
        <tissue evidence="10">Mantle</tissue>
    </source>
</reference>
<accession>A0AAE0SIQ2</accession>
<feature type="compositionally biased region" description="Basic and acidic residues" evidence="8">
    <location>
        <begin position="1318"/>
        <end position="1327"/>
    </location>
</feature>
<feature type="compositionally biased region" description="Low complexity" evidence="8">
    <location>
        <begin position="1052"/>
        <end position="1064"/>
    </location>
</feature>
<gene>
    <name evidence="10" type="ORF">CHS0354_007733</name>
</gene>
<evidence type="ECO:0000313" key="11">
    <source>
        <dbReference type="Proteomes" id="UP001195483"/>
    </source>
</evidence>
<dbReference type="Pfam" id="PF01532">
    <property type="entry name" value="Glyco_hydro_47"/>
    <property type="match status" value="1"/>
</dbReference>
<dbReference type="GO" id="GO:1904380">
    <property type="term" value="P:endoplasmic reticulum mannose trimming"/>
    <property type="evidence" value="ECO:0007669"/>
    <property type="project" value="InterPro"/>
</dbReference>
<keyword evidence="3" id="KW-0256">Endoplasmic reticulum</keyword>
<keyword evidence="4" id="KW-0325">Glycoprotein</keyword>
<dbReference type="GO" id="GO:0005509">
    <property type="term" value="F:calcium ion binding"/>
    <property type="evidence" value="ECO:0007669"/>
    <property type="project" value="InterPro"/>
</dbReference>
<dbReference type="PANTHER" id="PTHR45679:SF2">
    <property type="entry name" value="ER DEGRADATION-ENHANCING ALPHA-MANNOSIDASE-LIKE PROTEIN 3"/>
    <property type="match status" value="1"/>
</dbReference>
<dbReference type="EC" id="3.2.1.-" evidence="7"/>